<dbReference type="SMART" id="SM00387">
    <property type="entry name" value="HATPase_c"/>
    <property type="match status" value="1"/>
</dbReference>
<dbReference type="Pfam" id="PF16927">
    <property type="entry name" value="HisKA_7TM"/>
    <property type="match status" value="1"/>
</dbReference>
<evidence type="ECO:0000256" key="12">
    <source>
        <dbReference type="SAM" id="MobiDB-lite"/>
    </source>
</evidence>
<sequence length="801" mass="84833">MFGVSLTVVLAAASFLTAAAMLGVVPLFYRATRGSAAGVRVFVVGTAVAASLSAVAYGFHLTAVTLAAQAMWARVALTLGAPLVTCWFALAVRYTGRERRLGRAGIGLLAVEPSFAAVGSATGWFDYLSGTRLTIVDGQPLAVLDAGPGLVAHGVYTALLGAATVAVLWPDLREGSTATRRRAALLLVAGTAPAVGWALWGLELSGLLAVDHTPLALLVSTGCLYVATRWYGLFTTLPVARETVFEGMRDGVVVADDRGRVVETNAAARRLLGVDESAVGSDLAAVLPAAFVDDGSGTDESDPDETGGATRARGRRATSPSTSDGDAAGGPAGVDADRPPGGERVVRTTVGGEQRYLEHRRTPLPAPTEGTVLTVRDVTERVRAQRRYRAYVEHARDVIIVTNGAGELQYVSPAIESLLGYDADALYGDSLEEYVHPDDRESVFETFADARARPDEVVRVSFRARHADGGWRALEGSGVNRLHDRDVGGFLVTLRDVTAEERYEQRLRVLTRVLRHDLRNELNVVLGYADALAADGDDRTAEWGATIRDSAERLAALGERVRGVDRSLRGTDHGGRPTDVARVVDRVAERLAERHPEADVAVDCDGVAAAYADDLLPTAVWNLAENAVEHHDGDPTVRFGVRCDGETVVVRVCDDGPGIPESERRPVESGHETQLEHASGLGLWLTRWIVDGVDGDIAFHERDSEVGCACPSDRSTRECDPTGSVVTLHLRAAEADDLPASPAPLDVRGTSAGGPEVGRADGGGRDPERYPGPAEPPESEPESEAESESESGADPAVPEDG</sequence>
<feature type="compositionally biased region" description="Basic and acidic residues" evidence="12">
    <location>
        <begin position="335"/>
        <end position="346"/>
    </location>
</feature>
<dbReference type="InterPro" id="IPR031621">
    <property type="entry name" value="HisKA_7TM"/>
</dbReference>
<dbReference type="SMART" id="SM00388">
    <property type="entry name" value="HisKA"/>
    <property type="match status" value="1"/>
</dbReference>
<dbReference type="OrthoDB" id="237703at2157"/>
<keyword evidence="8" id="KW-0067">ATP-binding</keyword>
<dbReference type="Proteomes" id="UP000017840">
    <property type="component" value="Unassembled WGS sequence"/>
</dbReference>
<dbReference type="GO" id="GO:0007234">
    <property type="term" value="P:osmosensory signaling via phosphorelay pathway"/>
    <property type="evidence" value="ECO:0007669"/>
    <property type="project" value="TreeGrafter"/>
</dbReference>
<feature type="transmembrane region" description="Helical" evidence="13">
    <location>
        <begin position="6"/>
        <end position="29"/>
    </location>
</feature>
<dbReference type="PANTHER" id="PTHR42878:SF7">
    <property type="entry name" value="SENSOR HISTIDINE KINASE GLRK"/>
    <property type="match status" value="1"/>
</dbReference>
<evidence type="ECO:0000256" key="1">
    <source>
        <dbReference type="ARBA" id="ARBA00000085"/>
    </source>
</evidence>
<keyword evidence="7" id="KW-0418">Kinase</keyword>
<evidence type="ECO:0000259" key="15">
    <source>
        <dbReference type="PROSITE" id="PS50112"/>
    </source>
</evidence>
<dbReference type="PANTHER" id="PTHR42878">
    <property type="entry name" value="TWO-COMPONENT HISTIDINE KINASE"/>
    <property type="match status" value="1"/>
</dbReference>
<dbReference type="PROSITE" id="PS50109">
    <property type="entry name" value="HIS_KIN"/>
    <property type="match status" value="1"/>
</dbReference>
<dbReference type="eggNOG" id="arCOG02327">
    <property type="taxonomic scope" value="Archaea"/>
</dbReference>
<evidence type="ECO:0000313" key="17">
    <source>
        <dbReference type="Proteomes" id="UP000017840"/>
    </source>
</evidence>
<organism evidence="16 17">
    <name type="scientific">Candidatus Halobonum tyrrellensis G22</name>
    <dbReference type="NCBI Taxonomy" id="1324957"/>
    <lineage>
        <taxon>Archaea</taxon>
        <taxon>Methanobacteriati</taxon>
        <taxon>Methanobacteriota</taxon>
        <taxon>Stenosarchaea group</taxon>
        <taxon>Halobacteria</taxon>
        <taxon>Halobacteriales</taxon>
        <taxon>Haloferacaceae</taxon>
        <taxon>Candidatus Halobonum</taxon>
    </lineage>
</organism>
<evidence type="ECO:0000256" key="9">
    <source>
        <dbReference type="ARBA" id="ARBA00022989"/>
    </source>
</evidence>
<dbReference type="PROSITE" id="PS50112">
    <property type="entry name" value="PAS"/>
    <property type="match status" value="2"/>
</dbReference>
<dbReference type="InterPro" id="IPR035965">
    <property type="entry name" value="PAS-like_dom_sf"/>
</dbReference>
<feature type="domain" description="Histidine kinase" evidence="14">
    <location>
        <begin position="513"/>
        <end position="734"/>
    </location>
</feature>
<evidence type="ECO:0000256" key="6">
    <source>
        <dbReference type="ARBA" id="ARBA00022741"/>
    </source>
</evidence>
<protein>
    <recommendedName>
        <fullName evidence="3">histidine kinase</fullName>
        <ecNumber evidence="3">2.7.13.3</ecNumber>
    </recommendedName>
</protein>
<keyword evidence="9 13" id="KW-1133">Transmembrane helix</keyword>
<reference evidence="16 17" key="1">
    <citation type="journal article" date="2013" name="Genome Announc.">
        <title>Draft Genome Sequence of 'Candidatus Halobonum tyrrellensis' Strain G22, Isolated from the Hypersaline Waters of Lake Tyrrell, Australia.</title>
        <authorList>
            <person name="Ugalde J.A."/>
            <person name="Narasingarao P."/>
            <person name="Kuo S."/>
            <person name="Podell S."/>
            <person name="Allen E.E."/>
        </authorList>
    </citation>
    <scope>NUCLEOTIDE SEQUENCE [LARGE SCALE GENOMIC DNA]</scope>
    <source>
        <strain evidence="16 17">G22</strain>
    </source>
</reference>
<feature type="region of interest" description="Disordered" evidence="12">
    <location>
        <begin position="654"/>
        <end position="673"/>
    </location>
</feature>
<dbReference type="Gene3D" id="3.30.450.20">
    <property type="entry name" value="PAS domain"/>
    <property type="match status" value="2"/>
</dbReference>
<dbReference type="GO" id="GO:0016020">
    <property type="term" value="C:membrane"/>
    <property type="evidence" value="ECO:0007669"/>
    <property type="project" value="UniProtKB-SubCell"/>
</dbReference>
<dbReference type="SUPFAM" id="SSF47384">
    <property type="entry name" value="Homodimeric domain of signal transducing histidine kinase"/>
    <property type="match status" value="1"/>
</dbReference>
<dbReference type="NCBIfam" id="TIGR00229">
    <property type="entry name" value="sensory_box"/>
    <property type="match status" value="1"/>
</dbReference>
<gene>
    <name evidence="16" type="ORF">K933_11946</name>
</gene>
<dbReference type="GO" id="GO:0000155">
    <property type="term" value="F:phosphorelay sensor kinase activity"/>
    <property type="evidence" value="ECO:0007669"/>
    <property type="project" value="InterPro"/>
</dbReference>
<dbReference type="EC" id="2.7.13.3" evidence="3"/>
<dbReference type="InterPro" id="IPR000014">
    <property type="entry name" value="PAS"/>
</dbReference>
<dbReference type="EMBL" id="ASGZ01000040">
    <property type="protein sequence ID" value="ESP87870.1"/>
    <property type="molecule type" value="Genomic_DNA"/>
</dbReference>
<evidence type="ECO:0000313" key="16">
    <source>
        <dbReference type="EMBL" id="ESP87870.1"/>
    </source>
</evidence>
<evidence type="ECO:0000256" key="4">
    <source>
        <dbReference type="ARBA" id="ARBA00022679"/>
    </source>
</evidence>
<comment type="caution">
    <text evidence="16">The sequence shown here is derived from an EMBL/GenBank/DDBJ whole genome shotgun (WGS) entry which is preliminary data.</text>
</comment>
<evidence type="ECO:0000256" key="11">
    <source>
        <dbReference type="ARBA" id="ARBA00023136"/>
    </source>
</evidence>
<feature type="transmembrane region" description="Helical" evidence="13">
    <location>
        <begin position="104"/>
        <end position="125"/>
    </location>
</feature>
<dbReference type="CDD" id="cd00075">
    <property type="entry name" value="HATPase"/>
    <property type="match status" value="1"/>
</dbReference>
<dbReference type="SUPFAM" id="SSF55874">
    <property type="entry name" value="ATPase domain of HSP90 chaperone/DNA topoisomerase II/histidine kinase"/>
    <property type="match status" value="1"/>
</dbReference>
<feature type="compositionally biased region" description="Acidic residues" evidence="12">
    <location>
        <begin position="296"/>
        <end position="305"/>
    </location>
</feature>
<dbReference type="Pfam" id="PF08447">
    <property type="entry name" value="PAS_3"/>
    <property type="match status" value="1"/>
</dbReference>
<evidence type="ECO:0000256" key="2">
    <source>
        <dbReference type="ARBA" id="ARBA00004141"/>
    </source>
</evidence>
<feature type="compositionally biased region" description="Basic and acidic residues" evidence="12">
    <location>
        <begin position="661"/>
        <end position="673"/>
    </location>
</feature>
<dbReference type="InterPro" id="IPR050351">
    <property type="entry name" value="BphY/WalK/GraS-like"/>
</dbReference>
<accession>V4HB07</accession>
<proteinExistence type="predicted"/>
<dbReference type="Gene3D" id="3.30.565.10">
    <property type="entry name" value="Histidine kinase-like ATPase, C-terminal domain"/>
    <property type="match status" value="1"/>
</dbReference>
<feature type="transmembrane region" description="Helical" evidence="13">
    <location>
        <begin position="150"/>
        <end position="172"/>
    </location>
</feature>
<dbReference type="InterPro" id="IPR005467">
    <property type="entry name" value="His_kinase_dom"/>
</dbReference>
<comment type="catalytic activity">
    <reaction evidence="1">
        <text>ATP + protein L-histidine = ADP + protein N-phospho-L-histidine.</text>
        <dbReference type="EC" id="2.7.13.3"/>
    </reaction>
</comment>
<name>V4HB07_9EURY</name>
<dbReference type="GO" id="GO:0030295">
    <property type="term" value="F:protein kinase activator activity"/>
    <property type="evidence" value="ECO:0007669"/>
    <property type="project" value="TreeGrafter"/>
</dbReference>
<feature type="compositionally biased region" description="Acidic residues" evidence="12">
    <location>
        <begin position="777"/>
        <end position="801"/>
    </location>
</feature>
<dbReference type="AlphaFoldDB" id="V4HB07"/>
<dbReference type="InterPro" id="IPR013655">
    <property type="entry name" value="PAS_fold_3"/>
</dbReference>
<keyword evidence="11 13" id="KW-0472">Membrane</keyword>
<feature type="region of interest" description="Disordered" evidence="12">
    <location>
        <begin position="292"/>
        <end position="353"/>
    </location>
</feature>
<dbReference type="RefSeq" id="WP_023394965.1">
    <property type="nucleotide sequence ID" value="NZ_ASGZ01000040.1"/>
</dbReference>
<keyword evidence="17" id="KW-1185">Reference proteome</keyword>
<keyword evidence="10" id="KW-0902">Two-component regulatory system</keyword>
<evidence type="ECO:0000259" key="14">
    <source>
        <dbReference type="PROSITE" id="PS50109"/>
    </source>
</evidence>
<evidence type="ECO:0000256" key="10">
    <source>
        <dbReference type="ARBA" id="ARBA00023012"/>
    </source>
</evidence>
<dbReference type="InterPro" id="IPR003661">
    <property type="entry name" value="HisK_dim/P_dom"/>
</dbReference>
<dbReference type="Pfam" id="PF02518">
    <property type="entry name" value="HATPase_c"/>
    <property type="match status" value="1"/>
</dbReference>
<evidence type="ECO:0000256" key="7">
    <source>
        <dbReference type="ARBA" id="ARBA00022777"/>
    </source>
</evidence>
<feature type="transmembrane region" description="Helical" evidence="13">
    <location>
        <begin position="71"/>
        <end position="92"/>
    </location>
</feature>
<dbReference type="GO" id="GO:0000156">
    <property type="term" value="F:phosphorelay response regulator activity"/>
    <property type="evidence" value="ECO:0007669"/>
    <property type="project" value="TreeGrafter"/>
</dbReference>
<feature type="transmembrane region" description="Helical" evidence="13">
    <location>
        <begin position="184"/>
        <end position="202"/>
    </location>
</feature>
<feature type="domain" description="PAS" evidence="15">
    <location>
        <begin position="384"/>
        <end position="454"/>
    </location>
</feature>
<dbReference type="InterPro" id="IPR036097">
    <property type="entry name" value="HisK_dim/P_sf"/>
</dbReference>
<dbReference type="Pfam" id="PF13188">
    <property type="entry name" value="PAS_8"/>
    <property type="match status" value="1"/>
</dbReference>
<comment type="subcellular location">
    <subcellularLocation>
        <location evidence="2">Membrane</location>
        <topology evidence="2">Multi-pass membrane protein</topology>
    </subcellularLocation>
</comment>
<keyword evidence="4" id="KW-0808">Transferase</keyword>
<feature type="domain" description="PAS" evidence="15">
    <location>
        <begin position="244"/>
        <end position="279"/>
    </location>
</feature>
<keyword evidence="5 13" id="KW-0812">Transmembrane</keyword>
<dbReference type="GO" id="GO:0005524">
    <property type="term" value="F:ATP binding"/>
    <property type="evidence" value="ECO:0007669"/>
    <property type="project" value="UniProtKB-KW"/>
</dbReference>
<dbReference type="SMART" id="SM00091">
    <property type="entry name" value="PAS"/>
    <property type="match status" value="2"/>
</dbReference>
<dbReference type="SUPFAM" id="SSF55785">
    <property type="entry name" value="PYP-like sensor domain (PAS domain)"/>
    <property type="match status" value="2"/>
</dbReference>
<dbReference type="CDD" id="cd00130">
    <property type="entry name" value="PAS"/>
    <property type="match status" value="2"/>
</dbReference>
<evidence type="ECO:0000256" key="5">
    <source>
        <dbReference type="ARBA" id="ARBA00022692"/>
    </source>
</evidence>
<evidence type="ECO:0000256" key="3">
    <source>
        <dbReference type="ARBA" id="ARBA00012438"/>
    </source>
</evidence>
<feature type="region of interest" description="Disordered" evidence="12">
    <location>
        <begin position="735"/>
        <end position="801"/>
    </location>
</feature>
<evidence type="ECO:0000256" key="13">
    <source>
        <dbReference type="SAM" id="Phobius"/>
    </source>
</evidence>
<dbReference type="STRING" id="1324957.K933_11946"/>
<feature type="transmembrane region" description="Helical" evidence="13">
    <location>
        <begin position="41"/>
        <end position="59"/>
    </location>
</feature>
<feature type="compositionally biased region" description="Basic and acidic residues" evidence="12">
    <location>
        <begin position="758"/>
        <end position="769"/>
    </location>
</feature>
<evidence type="ECO:0000256" key="8">
    <source>
        <dbReference type="ARBA" id="ARBA00022840"/>
    </source>
</evidence>
<keyword evidence="6" id="KW-0547">Nucleotide-binding</keyword>
<dbReference type="InterPro" id="IPR003594">
    <property type="entry name" value="HATPase_dom"/>
</dbReference>
<dbReference type="InterPro" id="IPR036890">
    <property type="entry name" value="HATPase_C_sf"/>
</dbReference>